<keyword evidence="2" id="KW-0238">DNA-binding</keyword>
<feature type="compositionally biased region" description="Basic and acidic residues" evidence="5">
    <location>
        <begin position="569"/>
        <end position="581"/>
    </location>
</feature>
<evidence type="ECO:0000313" key="9">
    <source>
        <dbReference type="Proteomes" id="UP000756132"/>
    </source>
</evidence>
<gene>
    <name evidence="8" type="ORF">CLAFUR5_07741</name>
</gene>
<evidence type="ECO:0000259" key="6">
    <source>
        <dbReference type="Pfam" id="PF09734"/>
    </source>
</evidence>
<dbReference type="GeneID" id="71987619"/>
<dbReference type="Pfam" id="PF17682">
    <property type="entry name" value="Tau95_N"/>
    <property type="match status" value="1"/>
</dbReference>
<dbReference type="KEGG" id="ffu:CLAFUR5_07741"/>
<dbReference type="GO" id="GO:0001002">
    <property type="term" value="F:RNA polymerase III type 1 promoter sequence-specific DNA binding"/>
    <property type="evidence" value="ECO:0007669"/>
    <property type="project" value="TreeGrafter"/>
</dbReference>
<dbReference type="GO" id="GO:0001003">
    <property type="term" value="F:RNA polymerase III type 2 promoter sequence-specific DNA binding"/>
    <property type="evidence" value="ECO:0007669"/>
    <property type="project" value="TreeGrafter"/>
</dbReference>
<dbReference type="InterPro" id="IPR041499">
    <property type="entry name" value="Tfc1/Sfc1_N"/>
</dbReference>
<dbReference type="GO" id="GO:0005634">
    <property type="term" value="C:nucleus"/>
    <property type="evidence" value="ECO:0007669"/>
    <property type="project" value="UniProtKB-SubCell"/>
</dbReference>
<name>A0A9Q8PAZ4_PASFU</name>
<reference evidence="8" key="2">
    <citation type="journal article" date="2022" name="Microb. Genom.">
        <title>A chromosome-scale genome assembly of the tomato pathogen Cladosporium fulvum reveals a compartmentalized genome architecture and the presence of a dispensable chromosome.</title>
        <authorList>
            <person name="Zaccaron A.Z."/>
            <person name="Chen L.H."/>
            <person name="Samaras A."/>
            <person name="Stergiopoulos I."/>
        </authorList>
    </citation>
    <scope>NUCLEOTIDE SEQUENCE</scope>
    <source>
        <strain evidence="8">Race5_Kim</strain>
    </source>
</reference>
<dbReference type="GO" id="GO:0006384">
    <property type="term" value="P:transcription initiation at RNA polymerase III promoter"/>
    <property type="evidence" value="ECO:0007669"/>
    <property type="project" value="InterPro"/>
</dbReference>
<sequence length="652" mass="72659">MAIATTTNMARPRDQPTPVHSIPATRVVSIEHPGLVRNFDTGFKSLGGEAQLKHVLEHHVGDSKLSSKQNALPEPVAGVSLRPHDPLAKRIPSVGIESRNVLVKVTVPKRTGRKRKRGSNDPYTEDTVKPNTTSITAPDLVQRLRDNEANYTVKAVGLLRETHRFRTLPDFQILNRDIPIMKELRDHTMAADYDRLKNFRVDTSKGPARVDAYPGPPAFTHLDMPHKYEYQQASGVYYMQDESGQVISKNLAAPHRRLTWGLNPDCDEVPMKPPLSLPRRSPNGEMLPKAVKMLEKMLQDRPLVTKRVAMNNMPPLSDTIFKEATQYVGYSFKAGPWRDLLIRYGVDPRKDPAMRKYQTLMFQVDKEAFNAGPLAEQTSTTTPDQSMWSRPLRHTRDDPRTHIFDGKNITANGKTWQVCDVEDPLVKAIFDTEDIPTVCDVYCWGWYHNGTMSKARAIMKDKMRCLFAGVEQPEDVYMKVVEHIPDYLVKEKVQDLAVLTTRQHGARANHLATEVRNIIKGGEGGIGTKNRYHRPKRGQAAVSASSKAAATNASVSGGDGDTNGNAADNDAKEVDAGKEGDAPDDDDDDDDDDDAGQEEEEIPDGEGDFQDMDEDNEDEDVDGDDDEADDDEDPLDEGNTEIGLATELDDID</sequence>
<evidence type="ECO:0000259" key="7">
    <source>
        <dbReference type="Pfam" id="PF17682"/>
    </source>
</evidence>
<evidence type="ECO:0000313" key="8">
    <source>
        <dbReference type="EMBL" id="UJO19147.1"/>
    </source>
</evidence>
<keyword evidence="9" id="KW-1185">Reference proteome</keyword>
<feature type="region of interest" description="Disordered" evidence="5">
    <location>
        <begin position="1"/>
        <end position="21"/>
    </location>
</feature>
<evidence type="ECO:0000256" key="5">
    <source>
        <dbReference type="SAM" id="MobiDB-lite"/>
    </source>
</evidence>
<protein>
    <submittedName>
        <fullName evidence="8">Transcription factor tau subunit sfc1</fullName>
    </submittedName>
</protein>
<accession>A0A9Q8PAZ4</accession>
<dbReference type="InterPro" id="IPR040454">
    <property type="entry name" value="TF_IIIC_Tfc1/Sfc1"/>
</dbReference>
<evidence type="ECO:0000256" key="2">
    <source>
        <dbReference type="ARBA" id="ARBA00023125"/>
    </source>
</evidence>
<proteinExistence type="predicted"/>
<dbReference type="RefSeq" id="XP_047763513.1">
    <property type="nucleotide sequence ID" value="XM_047906889.1"/>
</dbReference>
<reference evidence="8" key="1">
    <citation type="submission" date="2021-12" db="EMBL/GenBank/DDBJ databases">
        <authorList>
            <person name="Zaccaron A."/>
            <person name="Stergiopoulos I."/>
        </authorList>
    </citation>
    <scope>NUCLEOTIDE SEQUENCE</scope>
    <source>
        <strain evidence="8">Race5_Kim</strain>
    </source>
</reference>
<dbReference type="InterPro" id="IPR019136">
    <property type="entry name" value="TF_IIIC_su-5_HTH"/>
</dbReference>
<dbReference type="GO" id="GO:0000127">
    <property type="term" value="C:transcription factor TFIIIC complex"/>
    <property type="evidence" value="ECO:0007669"/>
    <property type="project" value="InterPro"/>
</dbReference>
<feature type="domain" description="Transcription factor IIIC subunit 5 HTH" evidence="6">
    <location>
        <begin position="215"/>
        <end position="363"/>
    </location>
</feature>
<organism evidence="8 9">
    <name type="scientific">Passalora fulva</name>
    <name type="common">Tomato leaf mold</name>
    <name type="synonym">Cladosporium fulvum</name>
    <dbReference type="NCBI Taxonomy" id="5499"/>
    <lineage>
        <taxon>Eukaryota</taxon>
        <taxon>Fungi</taxon>
        <taxon>Dikarya</taxon>
        <taxon>Ascomycota</taxon>
        <taxon>Pezizomycotina</taxon>
        <taxon>Dothideomycetes</taxon>
        <taxon>Dothideomycetidae</taxon>
        <taxon>Mycosphaerellales</taxon>
        <taxon>Mycosphaerellaceae</taxon>
        <taxon>Fulvia</taxon>
    </lineage>
</organism>
<keyword evidence="3" id="KW-0804">Transcription</keyword>
<dbReference type="Proteomes" id="UP000756132">
    <property type="component" value="Chromosome 6"/>
</dbReference>
<dbReference type="EMBL" id="CP090168">
    <property type="protein sequence ID" value="UJO19147.1"/>
    <property type="molecule type" value="Genomic_DNA"/>
</dbReference>
<feature type="compositionally biased region" description="Low complexity" evidence="5">
    <location>
        <begin position="540"/>
        <end position="568"/>
    </location>
</feature>
<feature type="region of interest" description="Disordered" evidence="5">
    <location>
        <begin position="109"/>
        <end position="135"/>
    </location>
</feature>
<dbReference type="Gene3D" id="3.30.200.160">
    <property type="entry name" value="TFIIIC, subcomplex tauA, subunit Sfc1, barrel domain"/>
    <property type="match status" value="1"/>
</dbReference>
<feature type="compositionally biased region" description="Acidic residues" evidence="5">
    <location>
        <begin position="582"/>
        <end position="639"/>
    </location>
</feature>
<dbReference type="PANTHER" id="PTHR13230:SF5">
    <property type="entry name" value="GENERAL TRANSCRIPTION FACTOR 3C POLYPEPTIDE 5"/>
    <property type="match status" value="1"/>
</dbReference>
<dbReference type="OrthoDB" id="5598268at2759"/>
<dbReference type="PANTHER" id="PTHR13230">
    <property type="entry name" value="GENERAL TRANSCRIPTION FACTOR IIIC, POLYPEPTIDE 5"/>
    <property type="match status" value="1"/>
</dbReference>
<evidence type="ECO:0000256" key="1">
    <source>
        <dbReference type="ARBA" id="ARBA00004123"/>
    </source>
</evidence>
<keyword evidence="4" id="KW-0539">Nucleus</keyword>
<feature type="region of interest" description="Disordered" evidence="5">
    <location>
        <begin position="522"/>
        <end position="652"/>
    </location>
</feature>
<dbReference type="AlphaFoldDB" id="A0A9Q8PAZ4"/>
<evidence type="ECO:0000256" key="4">
    <source>
        <dbReference type="ARBA" id="ARBA00023242"/>
    </source>
</evidence>
<evidence type="ECO:0000256" key="3">
    <source>
        <dbReference type="ARBA" id="ARBA00023163"/>
    </source>
</evidence>
<dbReference type="InterPro" id="IPR042536">
    <property type="entry name" value="TFIIIC_tauA_Sfc1"/>
</dbReference>
<dbReference type="Pfam" id="PF09734">
    <property type="entry name" value="Tau95"/>
    <property type="match status" value="1"/>
</dbReference>
<comment type="subcellular location">
    <subcellularLocation>
        <location evidence="1">Nucleus</location>
    </subcellularLocation>
</comment>
<feature type="domain" description="Transcription factor IIIC subunit Tfc1/Sfc1 triple barrel" evidence="7">
    <location>
        <begin position="28"/>
        <end position="173"/>
    </location>
</feature>